<dbReference type="KEGG" id="amr:AM1_B0117"/>
<reference evidence="1 2" key="1">
    <citation type="journal article" date="2008" name="Proc. Natl. Acad. Sci. U.S.A.">
        <title>Niche adaptation and genome expansion in the chlorophyll d-producing cyanobacterium Acaryochloris marina.</title>
        <authorList>
            <person name="Swingley W.D."/>
            <person name="Chen M."/>
            <person name="Cheung P.C."/>
            <person name="Conrad A.L."/>
            <person name="Dejesa L.C."/>
            <person name="Hao J."/>
            <person name="Honchak B.M."/>
            <person name="Karbach L.E."/>
            <person name="Kurdoglu A."/>
            <person name="Lahiri S."/>
            <person name="Mastrian S.D."/>
            <person name="Miyashita H."/>
            <person name="Page L."/>
            <person name="Ramakrishna P."/>
            <person name="Satoh S."/>
            <person name="Sattley W.M."/>
            <person name="Shimada Y."/>
            <person name="Taylor H.L."/>
            <person name="Tomo T."/>
            <person name="Tsuchiya T."/>
            <person name="Wang Z.T."/>
            <person name="Raymond J."/>
            <person name="Mimuro M."/>
            <person name="Blankenship R.E."/>
            <person name="Touchman J.W."/>
        </authorList>
    </citation>
    <scope>NUCLEOTIDE SEQUENCE [LARGE SCALE GENOMIC DNA]</scope>
    <source>
        <strain evidence="2">MBIC 11017</strain>
        <plasmid evidence="2">Plasmid pREB2</plasmid>
    </source>
</reference>
<name>A8ZM73_ACAM1</name>
<proteinExistence type="predicted"/>
<dbReference type="EMBL" id="CP000839">
    <property type="protein sequence ID" value="ABW31842.1"/>
    <property type="molecule type" value="Genomic_DNA"/>
</dbReference>
<dbReference type="Proteomes" id="UP000000268">
    <property type="component" value="Plasmid pREB2"/>
</dbReference>
<keyword evidence="1" id="KW-0614">Plasmid</keyword>
<evidence type="ECO:0000313" key="2">
    <source>
        <dbReference type="Proteomes" id="UP000000268"/>
    </source>
</evidence>
<accession>A8ZM73</accession>
<keyword evidence="2" id="KW-1185">Reference proteome</keyword>
<protein>
    <submittedName>
        <fullName evidence="1">Uncharacterized protein</fullName>
    </submittedName>
</protein>
<dbReference type="AlphaFoldDB" id="A8ZM73"/>
<evidence type="ECO:0000313" key="1">
    <source>
        <dbReference type="EMBL" id="ABW31842.1"/>
    </source>
</evidence>
<geneLocation type="plasmid" evidence="1 2">
    <name>pREB2</name>
</geneLocation>
<gene>
    <name evidence="1" type="ordered locus">AM1_B0117</name>
</gene>
<dbReference type="HOGENOM" id="CLU_3323274_0_0_3"/>
<sequence>MRMIIILMAGMRVVFKPFFKTDFGFYLFKLKYGLLNLI</sequence>
<organism evidence="1 2">
    <name type="scientific">Acaryochloris marina (strain MBIC 11017)</name>
    <dbReference type="NCBI Taxonomy" id="329726"/>
    <lineage>
        <taxon>Bacteria</taxon>
        <taxon>Bacillati</taxon>
        <taxon>Cyanobacteriota</taxon>
        <taxon>Cyanophyceae</taxon>
        <taxon>Acaryochloridales</taxon>
        <taxon>Acaryochloridaceae</taxon>
        <taxon>Acaryochloris</taxon>
    </lineage>
</organism>